<evidence type="ECO:0000256" key="6">
    <source>
        <dbReference type="SAM" id="MobiDB-lite"/>
    </source>
</evidence>
<name>A0ABS9BJM4_9BACT</name>
<feature type="transmembrane region" description="Helical" evidence="7">
    <location>
        <begin position="398"/>
        <end position="420"/>
    </location>
</feature>
<keyword evidence="5 7" id="KW-0472">Membrane</keyword>
<feature type="region of interest" description="Disordered" evidence="6">
    <location>
        <begin position="98"/>
        <end position="120"/>
    </location>
</feature>
<dbReference type="InterPro" id="IPR054321">
    <property type="entry name" value="PspC-rel_TM"/>
</dbReference>
<dbReference type="InterPro" id="IPR007168">
    <property type="entry name" value="Phageshock_PspC_N"/>
</dbReference>
<feature type="transmembrane region" description="Helical" evidence="7">
    <location>
        <begin position="432"/>
        <end position="456"/>
    </location>
</feature>
<evidence type="ECO:0000256" key="7">
    <source>
        <dbReference type="SAM" id="Phobius"/>
    </source>
</evidence>
<dbReference type="Pfam" id="PF22571">
    <property type="entry name" value="LiaI-LiaF-TM_PspC"/>
    <property type="match status" value="1"/>
</dbReference>
<protein>
    <submittedName>
        <fullName evidence="11">PspC domain-containing protein</fullName>
    </submittedName>
</protein>
<proteinExistence type="predicted"/>
<dbReference type="EMBL" id="JAKEVY010000003">
    <property type="protein sequence ID" value="MCF1715338.1"/>
    <property type="molecule type" value="Genomic_DNA"/>
</dbReference>
<feature type="domain" description="PspC-related transmembrane region" evidence="9">
    <location>
        <begin position="323"/>
        <end position="459"/>
    </location>
</feature>
<evidence type="ECO:0000259" key="8">
    <source>
        <dbReference type="Pfam" id="PF04024"/>
    </source>
</evidence>
<dbReference type="RefSeq" id="WP_234866293.1">
    <property type="nucleotide sequence ID" value="NZ_JAKEVY010000003.1"/>
</dbReference>
<evidence type="ECO:0000256" key="1">
    <source>
        <dbReference type="ARBA" id="ARBA00004162"/>
    </source>
</evidence>
<evidence type="ECO:0000259" key="9">
    <source>
        <dbReference type="Pfam" id="PF22571"/>
    </source>
</evidence>
<dbReference type="PANTHER" id="PTHR33885:SF3">
    <property type="entry name" value="PHAGE SHOCK PROTEIN C"/>
    <property type="match status" value="1"/>
</dbReference>
<evidence type="ECO:0000256" key="2">
    <source>
        <dbReference type="ARBA" id="ARBA00022475"/>
    </source>
</evidence>
<evidence type="ECO:0000313" key="11">
    <source>
        <dbReference type="EMBL" id="MCF1715338.1"/>
    </source>
</evidence>
<organism evidence="11 12">
    <name type="scientific">Flavihumibacter fluminis</name>
    <dbReference type="NCBI Taxonomy" id="2909236"/>
    <lineage>
        <taxon>Bacteria</taxon>
        <taxon>Pseudomonadati</taxon>
        <taxon>Bacteroidota</taxon>
        <taxon>Chitinophagia</taxon>
        <taxon>Chitinophagales</taxon>
        <taxon>Chitinophagaceae</taxon>
        <taxon>Flavihumibacter</taxon>
    </lineage>
</organism>
<feature type="transmembrane region" description="Helical" evidence="7">
    <location>
        <begin position="254"/>
        <end position="276"/>
    </location>
</feature>
<feature type="transmembrane region" description="Helical" evidence="7">
    <location>
        <begin position="223"/>
        <end position="242"/>
    </location>
</feature>
<dbReference type="Proteomes" id="UP001200145">
    <property type="component" value="Unassembled WGS sequence"/>
</dbReference>
<reference evidence="11 12" key="1">
    <citation type="submission" date="2022-01" db="EMBL/GenBank/DDBJ databases">
        <title>Flavihumibacter sp. nov., isolated from sediment of a river.</title>
        <authorList>
            <person name="Liu H."/>
        </authorList>
    </citation>
    <scope>NUCLEOTIDE SEQUENCE [LARGE SCALE GENOMIC DNA]</scope>
    <source>
        <strain evidence="11 12">RY-1</strain>
    </source>
</reference>
<feature type="compositionally biased region" description="Low complexity" evidence="6">
    <location>
        <begin position="107"/>
        <end position="120"/>
    </location>
</feature>
<evidence type="ECO:0000256" key="5">
    <source>
        <dbReference type="ARBA" id="ARBA00023136"/>
    </source>
</evidence>
<feature type="transmembrane region" description="Helical" evidence="7">
    <location>
        <begin position="357"/>
        <end position="386"/>
    </location>
</feature>
<evidence type="ECO:0000256" key="3">
    <source>
        <dbReference type="ARBA" id="ARBA00022692"/>
    </source>
</evidence>
<feature type="domain" description="Phage shock protein PspC N-terminal" evidence="8">
    <location>
        <begin position="131"/>
        <end position="183"/>
    </location>
</feature>
<sequence length="745" mass="83191">MKKVININFHGRVIPIEETAFDLLKQYTESLRRYFANEEGRDEIINDIEGRIAELFSDRLKKGAVCITDEDVNSIIAGMGRPEELEAAEADAFTATGMGSSTGSAPNQSAGYQGSSSSSGTYNTGTFRRGNLYRNADDKIIGGVCSGLANYLGIDPVIMRIIFVLLFGALFWVYILLWIIVPSQSLSSNITKRLYRNPDDKVIAGVAGGLAVYFNIATWIPRLIFALPLILGIVGSGFNAFFWDWDFMMGPRIISGGLGSTLFVVYLVLWIAVPYATTAAEKLEMKGERIDLNSIRDTVKGDLESFKTRAQNWGAEVKQTAQQFSAHGKTFAEEAAPVARKAGSGLGNVIGILFKAFFLFIAAIIAISLFAALLGILFSGMAIFPIKDFFLEGFWQNSLAWSSLILFMGVPIIALITWLVRRIMGVKSTNNYLGYTFGGLWVIGLFSFIFLAGLMARNFKNRAGVEDTVSINQPSKDKLYVEAVGNNIRYYGDDLFGIEWDEDAPFYGISRDSLMLKTVRVNVVKSNDSNYHVYTIRFSRSNTNNKARELAEHIKFPINQQDSVLQLPKGFVITADDKFRNQQVLVVVEVPIGKKVEIDRSVEDFDWFNVNVNRRRGFNVSWDNNWDDSYSWDNNVEYIMTRDGLKRTSEKAEKEIKEGKFKIESDGVIIEGEIKDGEKKYEYKGPDKNQPEKKDTIKVKAEATVMNEEDTDNSSRLLPSVKALPSLPATDLDASPLVILTSLLR</sequence>
<dbReference type="Pfam" id="PF22744">
    <property type="entry name" value="Toast-rack_PspC-Cterm"/>
    <property type="match status" value="1"/>
</dbReference>
<keyword evidence="3 7" id="KW-0812">Transmembrane</keyword>
<evidence type="ECO:0000313" key="12">
    <source>
        <dbReference type="Proteomes" id="UP001200145"/>
    </source>
</evidence>
<feature type="domain" description="Phage shock protein PspC N-terminal" evidence="8">
    <location>
        <begin position="192"/>
        <end position="275"/>
    </location>
</feature>
<feature type="transmembrane region" description="Helical" evidence="7">
    <location>
        <begin position="201"/>
        <end position="216"/>
    </location>
</feature>
<evidence type="ECO:0000259" key="10">
    <source>
        <dbReference type="Pfam" id="PF22744"/>
    </source>
</evidence>
<dbReference type="PANTHER" id="PTHR33885">
    <property type="entry name" value="PHAGE SHOCK PROTEIN C"/>
    <property type="match status" value="1"/>
</dbReference>
<feature type="domain" description="PspC-related ToastRack" evidence="10">
    <location>
        <begin position="515"/>
        <end position="614"/>
    </location>
</feature>
<evidence type="ECO:0000256" key="4">
    <source>
        <dbReference type="ARBA" id="ARBA00022989"/>
    </source>
</evidence>
<feature type="transmembrane region" description="Helical" evidence="7">
    <location>
        <begin position="161"/>
        <end position="181"/>
    </location>
</feature>
<dbReference type="InterPro" id="IPR052027">
    <property type="entry name" value="PspC"/>
</dbReference>
<accession>A0ABS9BJM4</accession>
<comment type="caution">
    <text evidence="11">The sequence shown here is derived from an EMBL/GenBank/DDBJ whole genome shotgun (WGS) entry which is preliminary data.</text>
</comment>
<keyword evidence="12" id="KW-1185">Reference proteome</keyword>
<dbReference type="InterPro" id="IPR054319">
    <property type="entry name" value="PspC-rel_ToastRack"/>
</dbReference>
<comment type="subcellular location">
    <subcellularLocation>
        <location evidence="1">Cell membrane</location>
        <topology evidence="1">Single-pass membrane protein</topology>
    </subcellularLocation>
</comment>
<gene>
    <name evidence="11" type="ORF">L0U88_11930</name>
</gene>
<dbReference type="Pfam" id="PF04024">
    <property type="entry name" value="PspC"/>
    <property type="match status" value="2"/>
</dbReference>
<keyword evidence="4 7" id="KW-1133">Transmembrane helix</keyword>
<keyword evidence="2" id="KW-1003">Cell membrane</keyword>